<gene>
    <name evidence="2" type="ORF">AAP_05328</name>
</gene>
<name>A0A167VQ25_9EURO</name>
<evidence type="ECO:0000313" key="3">
    <source>
        <dbReference type="Proteomes" id="UP000242877"/>
    </source>
</evidence>
<dbReference type="VEuPathDB" id="FungiDB:AAP_05328"/>
<evidence type="ECO:0000313" key="2">
    <source>
        <dbReference type="EMBL" id="KZZ87844.1"/>
    </source>
</evidence>
<evidence type="ECO:0008006" key="4">
    <source>
        <dbReference type="Google" id="ProtNLM"/>
    </source>
</evidence>
<reference evidence="2 3" key="1">
    <citation type="journal article" date="2016" name="Genome Biol. Evol.">
        <title>Divergent and convergent evolution of fungal pathogenicity.</title>
        <authorList>
            <person name="Shang Y."/>
            <person name="Xiao G."/>
            <person name="Zheng P."/>
            <person name="Cen K."/>
            <person name="Zhan S."/>
            <person name="Wang C."/>
        </authorList>
    </citation>
    <scope>NUCLEOTIDE SEQUENCE [LARGE SCALE GENOMIC DNA]</scope>
    <source>
        <strain evidence="2 3">ARSEF 7405</strain>
    </source>
</reference>
<feature type="compositionally biased region" description="Polar residues" evidence="1">
    <location>
        <begin position="25"/>
        <end position="34"/>
    </location>
</feature>
<dbReference type="Proteomes" id="UP000242877">
    <property type="component" value="Unassembled WGS sequence"/>
</dbReference>
<dbReference type="EMBL" id="AZGZ01000030">
    <property type="protein sequence ID" value="KZZ87844.1"/>
    <property type="molecule type" value="Genomic_DNA"/>
</dbReference>
<comment type="caution">
    <text evidence="2">The sequence shown here is derived from an EMBL/GenBank/DDBJ whole genome shotgun (WGS) entry which is preliminary data.</text>
</comment>
<proteinExistence type="predicted"/>
<organism evidence="2 3">
    <name type="scientific">Ascosphaera apis ARSEF 7405</name>
    <dbReference type="NCBI Taxonomy" id="392613"/>
    <lineage>
        <taxon>Eukaryota</taxon>
        <taxon>Fungi</taxon>
        <taxon>Dikarya</taxon>
        <taxon>Ascomycota</taxon>
        <taxon>Pezizomycotina</taxon>
        <taxon>Eurotiomycetes</taxon>
        <taxon>Eurotiomycetidae</taxon>
        <taxon>Onygenales</taxon>
        <taxon>Ascosphaeraceae</taxon>
        <taxon>Ascosphaera</taxon>
    </lineage>
</organism>
<feature type="region of interest" description="Disordered" evidence="1">
    <location>
        <begin position="243"/>
        <end position="279"/>
    </location>
</feature>
<accession>A0A167VQ25</accession>
<feature type="compositionally biased region" description="Polar residues" evidence="1">
    <location>
        <begin position="52"/>
        <end position="77"/>
    </location>
</feature>
<feature type="region of interest" description="Disordered" evidence="1">
    <location>
        <begin position="1"/>
        <end position="94"/>
    </location>
</feature>
<feature type="compositionally biased region" description="Polar residues" evidence="1">
    <location>
        <begin position="253"/>
        <end position="265"/>
    </location>
</feature>
<dbReference type="AlphaFoldDB" id="A0A167VQ25"/>
<keyword evidence="3" id="KW-1185">Reference proteome</keyword>
<feature type="compositionally biased region" description="Basic residues" evidence="1">
    <location>
        <begin position="79"/>
        <end position="94"/>
    </location>
</feature>
<sequence length="385" mass="44174">MEFSELGARDISAEPWSDASEVEADSTQFSQAVSSFGPPFTPLFEGEEETQSIDVDTQPQETQSTGIGTQLLETPSQAPRKRGRPRRQEVRRRKRRVVWQDDMMEFTLMQIISLQSEGYMGGKLLTREGFDELKKRIYTTFQIDSSESQIRHKIRGLQAEYRLFKSFQKATSGWGTSEGGVLDNDPGVVDAFFDHPNHAQFVIFRDRRPAFEHLIAQLVDGLMATGKDAMTPTAAIKAMRNGQLSDDEMSQLPADSSATPGSASSRARPKKHSQKGLSEREELILSRLDESTNRILAHDSFKPIETSSSIIKTAWRLFKEHKEELVSDEWKENGKLTNSHFLRIMRLFRDEILAAHFIELMEDEDTYDLSMRQEFLREEYEQRWH</sequence>
<evidence type="ECO:0000256" key="1">
    <source>
        <dbReference type="SAM" id="MobiDB-lite"/>
    </source>
</evidence>
<protein>
    <recommendedName>
        <fullName evidence="4">Myb/SANT-like domain-containing protein</fullName>
    </recommendedName>
</protein>